<evidence type="ECO:0000256" key="1">
    <source>
        <dbReference type="ARBA" id="ARBA00004613"/>
    </source>
</evidence>
<dbReference type="EnsemblPlants" id="Pp3c7_20750V3.2">
    <property type="protein sequence ID" value="PAC:32926084.CDS.1"/>
    <property type="gene ID" value="Pp3c7_20750"/>
</dbReference>
<feature type="chain" id="PRO_5043158263" evidence="6">
    <location>
        <begin position="26"/>
        <end position="127"/>
    </location>
</feature>
<accession>A0A2K1KCD6</accession>
<evidence type="ECO:0000256" key="4">
    <source>
        <dbReference type="ARBA" id="ARBA00022525"/>
    </source>
</evidence>
<dbReference type="GO" id="GO:0060320">
    <property type="term" value="P:rejection of self pollen"/>
    <property type="evidence" value="ECO:0007669"/>
    <property type="project" value="UniProtKB-KW"/>
</dbReference>
<dbReference type="Gramene" id="Pp3c7_20750V3.2">
    <property type="protein sequence ID" value="PAC:32926084.CDS.1"/>
    <property type="gene ID" value="Pp3c7_20750"/>
</dbReference>
<dbReference type="GO" id="GO:0005576">
    <property type="term" value="C:extracellular region"/>
    <property type="evidence" value="ECO:0007669"/>
    <property type="project" value="UniProtKB-SubCell"/>
</dbReference>
<sequence length="127" mass="14457">MATRSVLCSAAVALAVALLFTTAEGYHMSIKNNLQDRLRIHCWSDRQNLATTFVAPRNYYAFDFPTEKQSSWSCNFSGPGSYSGTFVMWTNRAIPCFSAYSCPWVVDDYGLSLIRHDGYVQHVYHWP</sequence>
<keyword evidence="3" id="KW-0713">Self-incompatibility</keyword>
<comment type="similarity">
    <text evidence="2">Belongs to the plant self-incompatibility (S1) protein family.</text>
</comment>
<dbReference type="InterPro" id="IPR010264">
    <property type="entry name" value="Self-incomp_S1"/>
</dbReference>
<dbReference type="EnsemblPlants" id="Pp3c7_20750V3.1">
    <property type="protein sequence ID" value="PAC:32926083.CDS.1"/>
    <property type="gene ID" value="Pp3c7_20750"/>
</dbReference>
<reference evidence="7 9" key="2">
    <citation type="journal article" date="2018" name="Plant J.">
        <title>The Physcomitrella patens chromosome-scale assembly reveals moss genome structure and evolution.</title>
        <authorList>
            <person name="Lang D."/>
            <person name="Ullrich K.K."/>
            <person name="Murat F."/>
            <person name="Fuchs J."/>
            <person name="Jenkins J."/>
            <person name="Haas F.B."/>
            <person name="Piednoel M."/>
            <person name="Gundlach H."/>
            <person name="Van Bel M."/>
            <person name="Meyberg R."/>
            <person name="Vives C."/>
            <person name="Morata J."/>
            <person name="Symeonidi A."/>
            <person name="Hiss M."/>
            <person name="Muchero W."/>
            <person name="Kamisugi Y."/>
            <person name="Saleh O."/>
            <person name="Blanc G."/>
            <person name="Decker E.L."/>
            <person name="van Gessel N."/>
            <person name="Grimwood J."/>
            <person name="Hayes R.D."/>
            <person name="Graham S.W."/>
            <person name="Gunter L.E."/>
            <person name="McDaniel S.F."/>
            <person name="Hoernstein S.N.W."/>
            <person name="Larsson A."/>
            <person name="Li F.W."/>
            <person name="Perroud P.F."/>
            <person name="Phillips J."/>
            <person name="Ranjan P."/>
            <person name="Rokshar D.S."/>
            <person name="Rothfels C.J."/>
            <person name="Schneider L."/>
            <person name="Shu S."/>
            <person name="Stevenson D.W."/>
            <person name="Thummler F."/>
            <person name="Tillich M."/>
            <person name="Villarreal Aguilar J.C."/>
            <person name="Widiez T."/>
            <person name="Wong G.K."/>
            <person name="Wymore A."/>
            <person name="Zhang Y."/>
            <person name="Zimmer A.D."/>
            <person name="Quatrano R.S."/>
            <person name="Mayer K.F.X."/>
            <person name="Goodstein D."/>
            <person name="Casacuberta J.M."/>
            <person name="Vandepoele K."/>
            <person name="Reski R."/>
            <person name="Cuming A.C."/>
            <person name="Tuskan G.A."/>
            <person name="Maumus F."/>
            <person name="Salse J."/>
            <person name="Schmutz J."/>
            <person name="Rensing S.A."/>
        </authorList>
    </citation>
    <scope>NUCLEOTIDE SEQUENCE [LARGE SCALE GENOMIC DNA]</scope>
    <source>
        <strain evidence="8 9">cv. Gransden 2004</strain>
    </source>
</reference>
<dbReference type="Pfam" id="PF05938">
    <property type="entry name" value="Self-incomp_S1"/>
    <property type="match status" value="1"/>
</dbReference>
<dbReference type="Proteomes" id="UP000006727">
    <property type="component" value="Chromosome 7"/>
</dbReference>
<proteinExistence type="inferred from homology"/>
<evidence type="ECO:0000256" key="6">
    <source>
        <dbReference type="SAM" id="SignalP"/>
    </source>
</evidence>
<evidence type="ECO:0000313" key="9">
    <source>
        <dbReference type="Proteomes" id="UP000006727"/>
    </source>
</evidence>
<organism evidence="7">
    <name type="scientific">Physcomitrium patens</name>
    <name type="common">Spreading-leaved earth moss</name>
    <name type="synonym">Physcomitrella patens</name>
    <dbReference type="NCBI Taxonomy" id="3218"/>
    <lineage>
        <taxon>Eukaryota</taxon>
        <taxon>Viridiplantae</taxon>
        <taxon>Streptophyta</taxon>
        <taxon>Embryophyta</taxon>
        <taxon>Bryophyta</taxon>
        <taxon>Bryophytina</taxon>
        <taxon>Bryopsida</taxon>
        <taxon>Funariidae</taxon>
        <taxon>Funariales</taxon>
        <taxon>Funariaceae</taxon>
        <taxon>Physcomitrium</taxon>
    </lineage>
</organism>
<evidence type="ECO:0000256" key="5">
    <source>
        <dbReference type="ARBA" id="ARBA00022729"/>
    </source>
</evidence>
<feature type="signal peptide" evidence="6">
    <location>
        <begin position="1"/>
        <end position="25"/>
    </location>
</feature>
<evidence type="ECO:0000313" key="8">
    <source>
        <dbReference type="EnsemblPlants" id="PAC:32926083.CDS.1"/>
    </source>
</evidence>
<evidence type="ECO:0000256" key="2">
    <source>
        <dbReference type="ARBA" id="ARBA00005581"/>
    </source>
</evidence>
<comment type="subcellular location">
    <subcellularLocation>
        <location evidence="1">Secreted</location>
    </subcellularLocation>
</comment>
<reference evidence="7 9" key="1">
    <citation type="journal article" date="2008" name="Science">
        <title>The Physcomitrella genome reveals evolutionary insights into the conquest of land by plants.</title>
        <authorList>
            <person name="Rensing S."/>
            <person name="Lang D."/>
            <person name="Zimmer A."/>
            <person name="Terry A."/>
            <person name="Salamov A."/>
            <person name="Shapiro H."/>
            <person name="Nishiyama T."/>
            <person name="Perroud P.-F."/>
            <person name="Lindquist E."/>
            <person name="Kamisugi Y."/>
            <person name="Tanahashi T."/>
            <person name="Sakakibara K."/>
            <person name="Fujita T."/>
            <person name="Oishi K."/>
            <person name="Shin-I T."/>
            <person name="Kuroki Y."/>
            <person name="Toyoda A."/>
            <person name="Suzuki Y."/>
            <person name="Hashimoto A."/>
            <person name="Yamaguchi K."/>
            <person name="Sugano A."/>
            <person name="Kohara Y."/>
            <person name="Fujiyama A."/>
            <person name="Anterola A."/>
            <person name="Aoki S."/>
            <person name="Ashton N."/>
            <person name="Barbazuk W.B."/>
            <person name="Barker E."/>
            <person name="Bennetzen J."/>
            <person name="Bezanilla M."/>
            <person name="Blankenship R."/>
            <person name="Cho S.H."/>
            <person name="Dutcher S."/>
            <person name="Estelle M."/>
            <person name="Fawcett J.A."/>
            <person name="Gundlach H."/>
            <person name="Hanada K."/>
            <person name="Heyl A."/>
            <person name="Hicks K.A."/>
            <person name="Hugh J."/>
            <person name="Lohr M."/>
            <person name="Mayer K."/>
            <person name="Melkozernov A."/>
            <person name="Murata T."/>
            <person name="Nelson D."/>
            <person name="Pils B."/>
            <person name="Prigge M."/>
            <person name="Reiss B."/>
            <person name="Renner T."/>
            <person name="Rombauts S."/>
            <person name="Rushton P."/>
            <person name="Sanderfoot A."/>
            <person name="Schween G."/>
            <person name="Shiu S.-H."/>
            <person name="Stueber K."/>
            <person name="Theodoulou F.L."/>
            <person name="Tu H."/>
            <person name="Van de Peer Y."/>
            <person name="Verrier P.J."/>
            <person name="Waters E."/>
            <person name="Wood A."/>
            <person name="Yang L."/>
            <person name="Cove D."/>
            <person name="Cuming A."/>
            <person name="Hasebe M."/>
            <person name="Lucas S."/>
            <person name="Mishler D.B."/>
            <person name="Reski R."/>
            <person name="Grigoriev I."/>
            <person name="Quatrano R.S."/>
            <person name="Boore J.L."/>
        </authorList>
    </citation>
    <scope>NUCLEOTIDE SEQUENCE [LARGE SCALE GENOMIC DNA]</scope>
    <source>
        <strain evidence="8 9">cv. Gransden 2004</strain>
    </source>
</reference>
<keyword evidence="4" id="KW-0964">Secreted</keyword>
<protein>
    <submittedName>
        <fullName evidence="7 8">Uncharacterized protein</fullName>
    </submittedName>
</protein>
<keyword evidence="9" id="KW-1185">Reference proteome</keyword>
<gene>
    <name evidence="7" type="ORF">PHYPA_010633</name>
</gene>
<dbReference type="PaxDb" id="3218-PP1S2_330V6.1"/>
<dbReference type="AlphaFoldDB" id="A0A2K1KCD6"/>
<name>A0A2K1KCD6_PHYPA</name>
<reference evidence="8" key="3">
    <citation type="submission" date="2020-12" db="UniProtKB">
        <authorList>
            <consortium name="EnsemblPlants"/>
        </authorList>
    </citation>
    <scope>IDENTIFICATION</scope>
</reference>
<keyword evidence="5 6" id="KW-0732">Signal</keyword>
<evidence type="ECO:0000256" key="3">
    <source>
        <dbReference type="ARBA" id="ARBA00022471"/>
    </source>
</evidence>
<dbReference type="EMBL" id="ABEU02000007">
    <property type="protein sequence ID" value="PNR51446.1"/>
    <property type="molecule type" value="Genomic_DNA"/>
</dbReference>
<evidence type="ECO:0000313" key="7">
    <source>
        <dbReference type="EMBL" id="PNR51446.1"/>
    </source>
</evidence>
<dbReference type="InParanoid" id="A0A2K1KCD6"/>
<dbReference type="Gramene" id="Pp3c7_20750V3.1">
    <property type="protein sequence ID" value="PAC:32926083.CDS.1"/>
    <property type="gene ID" value="Pp3c7_20750"/>
</dbReference>